<evidence type="ECO:0000256" key="1">
    <source>
        <dbReference type="ARBA" id="ARBA00004651"/>
    </source>
</evidence>
<dbReference type="EMBL" id="JAACNH010000003">
    <property type="protein sequence ID" value="KAG8449747.1"/>
    <property type="molecule type" value="Genomic_DNA"/>
</dbReference>
<comment type="subcellular location">
    <subcellularLocation>
        <location evidence="1 14">Cell membrane</location>
        <topology evidence="1 14">Multi-pass membrane protein</topology>
    </subcellularLocation>
</comment>
<dbReference type="AlphaFoldDB" id="A0A8T2K302"/>
<feature type="domain" description="G-protein coupled receptors family 1 profile" evidence="15">
    <location>
        <begin position="41"/>
        <end position="291"/>
    </location>
</feature>
<dbReference type="GO" id="GO:0005886">
    <property type="term" value="C:plasma membrane"/>
    <property type="evidence" value="ECO:0007669"/>
    <property type="project" value="UniProtKB-SubCell"/>
</dbReference>
<accession>A0A8T2K302</accession>
<feature type="transmembrane region" description="Helical" evidence="14">
    <location>
        <begin position="206"/>
        <end position="226"/>
    </location>
</feature>
<dbReference type="PANTHER" id="PTHR24242:SF387">
    <property type="entry name" value="OLFACTORY RECEPTOR"/>
    <property type="match status" value="1"/>
</dbReference>
<dbReference type="GO" id="GO:0004930">
    <property type="term" value="F:G protein-coupled receptor activity"/>
    <property type="evidence" value="ECO:0007669"/>
    <property type="project" value="UniProtKB-KW"/>
</dbReference>
<feature type="transmembrane region" description="Helical" evidence="14">
    <location>
        <begin position="60"/>
        <end position="78"/>
    </location>
</feature>
<dbReference type="PRINTS" id="PR00245">
    <property type="entry name" value="OLFACTORYR"/>
</dbReference>
<keyword evidence="17" id="KW-1185">Reference proteome</keyword>
<evidence type="ECO:0000256" key="7">
    <source>
        <dbReference type="ARBA" id="ARBA00023040"/>
    </source>
</evidence>
<dbReference type="FunFam" id="1.20.1070.10:FF:000010">
    <property type="entry name" value="Olfactory receptor"/>
    <property type="match status" value="1"/>
</dbReference>
<dbReference type="SUPFAM" id="SSF81321">
    <property type="entry name" value="Family A G protein-coupled receptor-like"/>
    <property type="match status" value="1"/>
</dbReference>
<dbReference type="PRINTS" id="PR00237">
    <property type="entry name" value="GPCRRHODOPSN"/>
</dbReference>
<feature type="transmembrane region" description="Helical" evidence="14">
    <location>
        <begin position="98"/>
        <end position="120"/>
    </location>
</feature>
<evidence type="ECO:0000259" key="15">
    <source>
        <dbReference type="PROSITE" id="PS50262"/>
    </source>
</evidence>
<keyword evidence="7 13" id="KW-0297">G-protein coupled receptor</keyword>
<feature type="transmembrane region" description="Helical" evidence="14">
    <location>
        <begin position="141"/>
        <end position="163"/>
    </location>
</feature>
<evidence type="ECO:0000256" key="8">
    <source>
        <dbReference type="ARBA" id="ARBA00023136"/>
    </source>
</evidence>
<gene>
    <name evidence="16" type="ORF">GDO86_016407</name>
</gene>
<keyword evidence="5 14" id="KW-0552">Olfaction</keyword>
<feature type="transmembrane region" description="Helical" evidence="14">
    <location>
        <begin position="25"/>
        <end position="48"/>
    </location>
</feature>
<dbReference type="PROSITE" id="PS50262">
    <property type="entry name" value="G_PROTEIN_RECEP_F1_2"/>
    <property type="match status" value="1"/>
</dbReference>
<feature type="transmembrane region" description="Helical" evidence="14">
    <location>
        <begin position="238"/>
        <end position="262"/>
    </location>
</feature>
<dbReference type="PANTHER" id="PTHR24242">
    <property type="entry name" value="G-PROTEIN COUPLED RECEPTOR"/>
    <property type="match status" value="1"/>
</dbReference>
<sequence length="315" mass="35925">MDKENKTYYRPIQLLGFEILHNYNILIFLLIFIFYSLTLIGNATIIILVSSSPSLHHPMYFFLCNLSISDLILTTSIVPNMMYGVLKGGITMSIDACITQFQCFGIAIMSECLLLAAMSYDRYLAICNPLHYIHIMNKENCLRLVILCWFLSFAMSFVMMILVRKLNYCGPNIIYHFFCDFAPILQLSCSTTFKVELVQKFLACPITVIPLVFIIVTYTHIIITILRIPSNSGRQKAFSTCSSHLAVVGTFYGSLITLYVVPSNSKNTLNANKILSLLYTVITPLLNPIIYSLKNMEIRLALGKHISVWKRTYRR</sequence>
<evidence type="ECO:0000256" key="2">
    <source>
        <dbReference type="ARBA" id="ARBA00022475"/>
    </source>
</evidence>
<evidence type="ECO:0000256" key="14">
    <source>
        <dbReference type="RuleBase" id="RU363047"/>
    </source>
</evidence>
<feature type="transmembrane region" description="Helical" evidence="14">
    <location>
        <begin position="274"/>
        <end position="293"/>
    </location>
</feature>
<keyword evidence="6 14" id="KW-1133">Transmembrane helix</keyword>
<dbReference type="Proteomes" id="UP000812440">
    <property type="component" value="Chromosome 8_10"/>
</dbReference>
<evidence type="ECO:0000256" key="12">
    <source>
        <dbReference type="ARBA" id="ARBA00023224"/>
    </source>
</evidence>
<dbReference type="InterPro" id="IPR050939">
    <property type="entry name" value="Olfactory_GPCR1"/>
</dbReference>
<proteinExistence type="inferred from homology"/>
<dbReference type="GO" id="GO:0004984">
    <property type="term" value="F:olfactory receptor activity"/>
    <property type="evidence" value="ECO:0007669"/>
    <property type="project" value="InterPro"/>
</dbReference>
<keyword evidence="3 14" id="KW-0716">Sensory transduction</keyword>
<evidence type="ECO:0000256" key="9">
    <source>
        <dbReference type="ARBA" id="ARBA00023157"/>
    </source>
</evidence>
<evidence type="ECO:0000256" key="3">
    <source>
        <dbReference type="ARBA" id="ARBA00022606"/>
    </source>
</evidence>
<keyword evidence="11" id="KW-0325">Glycoprotein</keyword>
<organism evidence="16 17">
    <name type="scientific">Hymenochirus boettgeri</name>
    <name type="common">Congo dwarf clawed frog</name>
    <dbReference type="NCBI Taxonomy" id="247094"/>
    <lineage>
        <taxon>Eukaryota</taxon>
        <taxon>Metazoa</taxon>
        <taxon>Chordata</taxon>
        <taxon>Craniata</taxon>
        <taxon>Vertebrata</taxon>
        <taxon>Euteleostomi</taxon>
        <taxon>Amphibia</taxon>
        <taxon>Batrachia</taxon>
        <taxon>Anura</taxon>
        <taxon>Pipoidea</taxon>
        <taxon>Pipidae</taxon>
        <taxon>Pipinae</taxon>
        <taxon>Hymenochirus</taxon>
    </lineage>
</organism>
<evidence type="ECO:0000256" key="4">
    <source>
        <dbReference type="ARBA" id="ARBA00022692"/>
    </source>
</evidence>
<keyword evidence="10 13" id="KW-0675">Receptor</keyword>
<keyword evidence="12 13" id="KW-0807">Transducer</keyword>
<dbReference type="Pfam" id="PF13853">
    <property type="entry name" value="7tm_4"/>
    <property type="match status" value="1"/>
</dbReference>
<name>A0A8T2K302_9PIPI</name>
<dbReference type="Gene3D" id="1.20.1070.10">
    <property type="entry name" value="Rhodopsin 7-helix transmembrane proteins"/>
    <property type="match status" value="1"/>
</dbReference>
<evidence type="ECO:0000313" key="16">
    <source>
        <dbReference type="EMBL" id="KAG8449747.1"/>
    </source>
</evidence>
<dbReference type="InterPro" id="IPR000725">
    <property type="entry name" value="Olfact_rcpt"/>
</dbReference>
<evidence type="ECO:0000256" key="5">
    <source>
        <dbReference type="ARBA" id="ARBA00022725"/>
    </source>
</evidence>
<evidence type="ECO:0000256" key="10">
    <source>
        <dbReference type="ARBA" id="ARBA00023170"/>
    </source>
</evidence>
<evidence type="ECO:0000313" key="17">
    <source>
        <dbReference type="Proteomes" id="UP000812440"/>
    </source>
</evidence>
<evidence type="ECO:0000256" key="11">
    <source>
        <dbReference type="ARBA" id="ARBA00023180"/>
    </source>
</evidence>
<protein>
    <recommendedName>
        <fullName evidence="14">Olfactory receptor</fullName>
    </recommendedName>
</protein>
<comment type="caution">
    <text evidence="16">The sequence shown here is derived from an EMBL/GenBank/DDBJ whole genome shotgun (WGS) entry which is preliminary data.</text>
</comment>
<dbReference type="PROSITE" id="PS00237">
    <property type="entry name" value="G_PROTEIN_RECEP_F1_1"/>
    <property type="match status" value="1"/>
</dbReference>
<dbReference type="InterPro" id="IPR000276">
    <property type="entry name" value="GPCR_Rhodpsn"/>
</dbReference>
<dbReference type="InterPro" id="IPR017452">
    <property type="entry name" value="GPCR_Rhodpsn_7TM"/>
</dbReference>
<keyword evidence="8 14" id="KW-0472">Membrane</keyword>
<keyword evidence="4 13" id="KW-0812">Transmembrane</keyword>
<comment type="similarity">
    <text evidence="13">Belongs to the G-protein coupled receptor 1 family.</text>
</comment>
<reference evidence="16" key="1">
    <citation type="thesis" date="2020" institute="ProQuest LLC" country="789 East Eisenhower Parkway, Ann Arbor, MI, USA">
        <title>Comparative Genomics and Chromosome Evolution.</title>
        <authorList>
            <person name="Mudd A.B."/>
        </authorList>
    </citation>
    <scope>NUCLEOTIDE SEQUENCE</scope>
    <source>
        <strain evidence="16">Female2</strain>
        <tissue evidence="16">Blood</tissue>
    </source>
</reference>
<dbReference type="OrthoDB" id="5967130at2759"/>
<keyword evidence="9" id="KW-1015">Disulfide bond</keyword>
<evidence type="ECO:0000256" key="6">
    <source>
        <dbReference type="ARBA" id="ARBA00022989"/>
    </source>
</evidence>
<evidence type="ECO:0000256" key="13">
    <source>
        <dbReference type="RuleBase" id="RU000688"/>
    </source>
</evidence>
<keyword evidence="2 14" id="KW-1003">Cell membrane</keyword>